<organism evidence="1 2">
    <name type="scientific">Brachybacterium nesterenkovii</name>
    <dbReference type="NCBI Taxonomy" id="47847"/>
    <lineage>
        <taxon>Bacteria</taxon>
        <taxon>Bacillati</taxon>
        <taxon>Actinomycetota</taxon>
        <taxon>Actinomycetes</taxon>
        <taxon>Micrococcales</taxon>
        <taxon>Dermabacteraceae</taxon>
        <taxon>Brachybacterium</taxon>
    </lineage>
</organism>
<dbReference type="Gene3D" id="2.60.120.10">
    <property type="entry name" value="Jelly Rolls"/>
    <property type="match status" value="1"/>
</dbReference>
<dbReference type="RefSeq" id="WP_087102260.1">
    <property type="nucleotide sequence ID" value="NZ_FWFG01000020.1"/>
</dbReference>
<evidence type="ECO:0000313" key="1">
    <source>
        <dbReference type="EMBL" id="SLM88702.1"/>
    </source>
</evidence>
<dbReference type="AlphaFoldDB" id="A0A1X6WU81"/>
<evidence type="ECO:0008006" key="3">
    <source>
        <dbReference type="Google" id="ProtNLM"/>
    </source>
</evidence>
<reference evidence="1 2" key="1">
    <citation type="submission" date="2017-02" db="EMBL/GenBank/DDBJ databases">
        <authorList>
            <person name="Peterson S.W."/>
        </authorList>
    </citation>
    <scope>NUCLEOTIDE SEQUENCE [LARGE SCALE GENOMIC DNA]</scope>
    <source>
        <strain evidence="1 2">CIP104813</strain>
    </source>
</reference>
<gene>
    <name evidence="1" type="ORF">FM110_02255</name>
</gene>
<dbReference type="EMBL" id="FWFG01000020">
    <property type="protein sequence ID" value="SLM88702.1"/>
    <property type="molecule type" value="Genomic_DNA"/>
</dbReference>
<dbReference type="Proteomes" id="UP000195981">
    <property type="component" value="Unassembled WGS sequence"/>
</dbReference>
<name>A0A1X6WU81_9MICO</name>
<accession>A0A1X6WU81</accession>
<dbReference type="OrthoDB" id="5190473at2"/>
<proteinExistence type="predicted"/>
<sequence length="116" mass="12086">MAAPVDIPALAEDLLDIAVASEHGRAAELAVHDGPLRQTVIALTEGTRLAEHNAPPAASLQVLVGRVRVEQGDAPATDIVAGHLLELTHERHAVLALEDSAFLLTTVTSVDIPSHG</sequence>
<dbReference type="InterPro" id="IPR014710">
    <property type="entry name" value="RmlC-like_jellyroll"/>
</dbReference>
<evidence type="ECO:0000313" key="2">
    <source>
        <dbReference type="Proteomes" id="UP000195981"/>
    </source>
</evidence>
<keyword evidence="2" id="KW-1185">Reference proteome</keyword>
<protein>
    <recommendedName>
        <fullName evidence="3">Cupin</fullName>
    </recommendedName>
</protein>